<name>A0A0S4IMG4_BODSA</name>
<evidence type="ECO:0000256" key="2">
    <source>
        <dbReference type="SAM" id="Phobius"/>
    </source>
</evidence>
<evidence type="ECO:0000313" key="3">
    <source>
        <dbReference type="EMBL" id="CUF44746.1"/>
    </source>
</evidence>
<feature type="region of interest" description="Disordered" evidence="1">
    <location>
        <begin position="1777"/>
        <end position="1797"/>
    </location>
</feature>
<feature type="transmembrane region" description="Helical" evidence="2">
    <location>
        <begin position="1682"/>
        <end position="1700"/>
    </location>
</feature>
<feature type="compositionally biased region" description="Basic and acidic residues" evidence="1">
    <location>
        <begin position="1909"/>
        <end position="1921"/>
    </location>
</feature>
<feature type="transmembrane region" description="Helical" evidence="2">
    <location>
        <begin position="1424"/>
        <end position="1454"/>
    </location>
</feature>
<feature type="transmembrane region" description="Helical" evidence="2">
    <location>
        <begin position="1474"/>
        <end position="1493"/>
    </location>
</feature>
<feature type="transmembrane region" description="Helical" evidence="2">
    <location>
        <begin position="1707"/>
        <end position="1727"/>
    </location>
</feature>
<reference evidence="4" key="1">
    <citation type="submission" date="2015-09" db="EMBL/GenBank/DDBJ databases">
        <authorList>
            <consortium name="Pathogen Informatics"/>
        </authorList>
    </citation>
    <scope>NUCLEOTIDE SEQUENCE [LARGE SCALE GENOMIC DNA]</scope>
    <source>
        <strain evidence="4">Lake Konstanz</strain>
    </source>
</reference>
<feature type="transmembrane region" description="Helical" evidence="2">
    <location>
        <begin position="1653"/>
        <end position="1670"/>
    </location>
</feature>
<organism evidence="3 4">
    <name type="scientific">Bodo saltans</name>
    <name type="common">Flagellated protozoan</name>
    <dbReference type="NCBI Taxonomy" id="75058"/>
    <lineage>
        <taxon>Eukaryota</taxon>
        <taxon>Discoba</taxon>
        <taxon>Euglenozoa</taxon>
        <taxon>Kinetoplastea</taxon>
        <taxon>Metakinetoplastina</taxon>
        <taxon>Eubodonida</taxon>
        <taxon>Bodonidae</taxon>
        <taxon>Bodo</taxon>
    </lineage>
</organism>
<keyword evidence="2" id="KW-1133">Transmembrane helix</keyword>
<feature type="transmembrane region" description="Helical" evidence="2">
    <location>
        <begin position="1747"/>
        <end position="1770"/>
    </location>
</feature>
<keyword evidence="2 3" id="KW-0812">Transmembrane</keyword>
<feature type="region of interest" description="Disordered" evidence="1">
    <location>
        <begin position="1909"/>
        <end position="1929"/>
    </location>
</feature>
<dbReference type="VEuPathDB" id="TriTrypDB:BSAL_11145"/>
<proteinExistence type="predicted"/>
<dbReference type="EMBL" id="CYKH01000327">
    <property type="protein sequence ID" value="CUF44746.1"/>
    <property type="molecule type" value="Genomic_DNA"/>
</dbReference>
<dbReference type="Proteomes" id="UP000051952">
    <property type="component" value="Unassembled WGS sequence"/>
</dbReference>
<protein>
    <submittedName>
        <fullName evidence="3">Transmembrane protein, putative</fullName>
    </submittedName>
</protein>
<keyword evidence="2" id="KW-0472">Membrane</keyword>
<sequence length="1929" mass="205826">MYDPVTLLPAISSAAELANDTTYLLSSCNASSSSGGGAALWPPFLTCPGLVSHHAVLHNINIVFDGAQSSTSSSNNNNNEGPLLPCPIVLCSAADLFHVNIEISNCHWNLSLPIIESTSQQPPGVTLFPLWMASLYNATISYVNTTFTRDSALEVPPFAVVGAMEYVDFKIDLMSFRGFVGPFSLPPAASATSSPARNRNNNVEASIVGPLVNLINGSGVVAGVPGPTSAINVTFTVSNVLFLNGPSQVLYMEFWEIISLVVSIEQHPSTWGESPSLITLACSISATRLWCTRTYGVVALVARRVVNTTQTHRNLNVQTVGYPTADFALSYIVLQPKYPPWVPWYYPGEGTLDLSSSSSDGQTSAASATVAVYRMFFRAEDCNVSAVALAMCICGLRIDGLIDVPTSTVAVNATASHLRCNLSTFGFDLRNWRDVNVLSTQNTHLFNSYMAVVDHTSVRISCENGRSGAEPVAFGTSVLGTPLVLTVGVLFMKVVTRSTLVVTDSSLVTNMSGGIVYANMDANSMTSNWCFAMLVSIVEHLEASTIVAQSSAIDSFVRTVASTSQAFVFAMIITGASAMYLSGVVQDCTLLQRNVTLTLRNATAPGFFEPHTIIPPIGVRVVAVGALFSYTNQGFNLPGLDFVSGSYLSVNSTVFTNTHVTLTDLTVYHPTDVSANCKDMYEVSVGSNNGVRQLLRLSAVILQAEVLINCTVFVQGVSWSVLDPRNSDATDSSGSASSSCSGGRGGQYTFLATLGNSTMMNSSLVFSAAPQKQQHQLAYERSRMALSVVQTRSLLRIMRGSVIQVQNTTFLAALGADADDEVQQYCRPMLFPGTLAATIEFVAPTLSASLESKRPSSQPTTINDGVSSLFSSTSSANEMTDEFGATVVLDNVVAVGIQTILDVKAVAYYVETFPSSPTSFTRIFTQPAELDDRVVLQMITSCTVTMCPTAAASEFPLCPINSVSVEPSLFCASSSAAGGALQFATSSFNPAANKRHNDAMPPPSLGKLTLSASLESKRPSSQPTTINDGVSSLFSSTSSANEMTDEFGATVVLDNVVAVGIQTILDVKAVAYYVETFPSSPTSFTRIFTQPAELDDRVVLQMITSCTVTMCPTAAASEFPLCPINSVSVEPSLFCASSSAAGGALQFATSSFESTGVERYVDGPRSPCAHNVKPTLLLRGINYSSSPLATTSTQCSAKNVVAFQDGWLCTAITHTSSSSQSRRPAPPTRPPTSATTTHATAIAGQVGVAVVGSIATILASAGAFHSQRAMLGLRLASACGKPNSKNITDDEDSSDGTSSFLSQVPLSFADSPTQWEIVWGGASSSDSTSSSAAVVTTLPFQRGTIAGNLLVFAGIGILTSAVGIVSSACVQRSSAGGGGGGSQRGVAAENNNNDSIVSAGMATTSPAAAKSTLRRLLRKAMTAFGLPGTLMAPYMVLLQPTVAAAVTLMAASTMRIGGGSASPTTSTEIDVQDVVFGAFGLLMSILPMLHLMWRLAPREHFGVFVASQTLLWERTLEFRRREQQQQRGQGSCFASLKHLLAKLTHREVAWFARRKQTSSSPSAWWQVYSGHQHSIVDLLFCVAAVTAATLDHYEAVFAEYRGEQAAPLIGEHDAEGTIQHLSTHHHHYSATLSATMSTRNSFLNFVAISPRHFYILEALIAIVCGVISALGDLSGAAWCDELLLTVFFLSLVFFAYSWWVRPYASHILALNLHANNFLALLVAMFALMGTDDVIGGPWSTDAANAVALLQLALLLVVTLLDSNATLGELLRTGRCNRSRRSRHRQETKAVANRSQEERGVLQKPMMRLRRGAGFTIDTDEGGDNEMSLSSTGAARLDNEFSGSHIVPFHQLSDVHQTNAMKRLGVLVQMACKLRRRERRASGAGAEATRKRSDAVAQWLTREKKFTIEERKERKKLSEKLRPPPPARIV</sequence>
<gene>
    <name evidence="3" type="ORF">BSAL_62590</name>
</gene>
<dbReference type="VEuPathDB" id="TriTrypDB:BSAL_02090"/>
<evidence type="ECO:0000256" key="1">
    <source>
        <dbReference type="SAM" id="MobiDB-lite"/>
    </source>
</evidence>
<accession>A0A0S4IMG4</accession>
<keyword evidence="4" id="KW-1185">Reference proteome</keyword>
<evidence type="ECO:0000313" key="4">
    <source>
        <dbReference type="Proteomes" id="UP000051952"/>
    </source>
</evidence>
<feature type="region of interest" description="Disordered" evidence="1">
    <location>
        <begin position="1215"/>
        <end position="1235"/>
    </location>
</feature>